<accession>A0A521DL82</accession>
<dbReference type="PROSITE" id="PS51257">
    <property type="entry name" value="PROKAR_LIPOPROTEIN"/>
    <property type="match status" value="1"/>
</dbReference>
<evidence type="ECO:0008006" key="3">
    <source>
        <dbReference type="Google" id="ProtNLM"/>
    </source>
</evidence>
<reference evidence="1 2" key="1">
    <citation type="submission" date="2017-05" db="EMBL/GenBank/DDBJ databases">
        <authorList>
            <person name="Varghese N."/>
            <person name="Submissions S."/>
        </authorList>
    </citation>
    <scope>NUCLEOTIDE SEQUENCE [LARGE SCALE GENOMIC DNA]</scope>
    <source>
        <strain evidence="1 2">DSM 21342</strain>
    </source>
</reference>
<dbReference type="Proteomes" id="UP000315971">
    <property type="component" value="Unassembled WGS sequence"/>
</dbReference>
<gene>
    <name evidence="1" type="ORF">SAMN06265350_107115</name>
</gene>
<protein>
    <recommendedName>
        <fullName evidence="3">Lipoprotein</fullName>
    </recommendedName>
</protein>
<dbReference type="EMBL" id="FXSZ01000007">
    <property type="protein sequence ID" value="SMO72388.1"/>
    <property type="molecule type" value="Genomic_DNA"/>
</dbReference>
<keyword evidence="2" id="KW-1185">Reference proteome</keyword>
<name>A0A521DL82_9SPHI</name>
<dbReference type="AlphaFoldDB" id="A0A521DL82"/>
<proteinExistence type="predicted"/>
<dbReference type="OrthoDB" id="1264044at2"/>
<organism evidence="1 2">
    <name type="scientific">Solitalea koreensis</name>
    <dbReference type="NCBI Taxonomy" id="543615"/>
    <lineage>
        <taxon>Bacteria</taxon>
        <taxon>Pseudomonadati</taxon>
        <taxon>Bacteroidota</taxon>
        <taxon>Sphingobacteriia</taxon>
        <taxon>Sphingobacteriales</taxon>
        <taxon>Sphingobacteriaceae</taxon>
        <taxon>Solitalea</taxon>
    </lineage>
</organism>
<sequence>MKQKNIFLYVSLFLIIACKKEDDKIEPVLSTCEQVNQLASNAEFIAKFQSLYEESKINNFETGYVLFSTSKSSYAYEKVIGEQNKASINVDVDKPLDGYIHCHYSNLYPIFSGSDIRAVYDVYDINQMRNPATFLLGVVSADGNAYILKIDNIELFKQFGQKNFQSLQSFHSFENSYYNQQQSLLSKGRTASFEITLIDMIKNSGLILFKGNMQFNTWLRMEKGADGNLITSACQ</sequence>
<dbReference type="RefSeq" id="WP_142604299.1">
    <property type="nucleotide sequence ID" value="NZ_FXSZ01000007.1"/>
</dbReference>
<evidence type="ECO:0000313" key="1">
    <source>
        <dbReference type="EMBL" id="SMO72388.1"/>
    </source>
</evidence>
<evidence type="ECO:0000313" key="2">
    <source>
        <dbReference type="Proteomes" id="UP000315971"/>
    </source>
</evidence>